<protein>
    <submittedName>
        <fullName evidence="2">Uncharacterized protein</fullName>
    </submittedName>
</protein>
<dbReference type="Proteomes" id="UP000599688">
    <property type="component" value="Unassembled WGS sequence"/>
</dbReference>
<evidence type="ECO:0000313" key="3">
    <source>
        <dbReference type="Proteomes" id="UP000599688"/>
    </source>
</evidence>
<comment type="caution">
    <text evidence="2">The sequence shown here is derived from an EMBL/GenBank/DDBJ whole genome shotgun (WGS) entry which is preliminary data.</text>
</comment>
<sequence length="161" mass="19449">MKYILLIFFLGYSISNYSQRNGFKNQTPEQLAQQRVERLDRELQLNQRQKKELNLFFIEQAKAGKSMAAEQKQKRKKVRKMKAERMKKREKAKNEQMKTRADINSLKQDTADKMKATLSAEQYEKWIALKENLEDELKAKRLKQLKKRRNRIEKKEKQIER</sequence>
<name>A0A916ZR96_9FLAO</name>
<reference evidence="2 3" key="1">
    <citation type="journal article" date="2014" name="Int. J. Syst. Evol. Microbiol.">
        <title>Complete genome sequence of Corynebacterium casei LMG S-19264T (=DSM 44701T), isolated from a smear-ripened cheese.</title>
        <authorList>
            <consortium name="US DOE Joint Genome Institute (JGI-PGF)"/>
            <person name="Walter F."/>
            <person name="Albersmeier A."/>
            <person name="Kalinowski J."/>
            <person name="Ruckert C."/>
        </authorList>
    </citation>
    <scope>NUCLEOTIDE SEQUENCE [LARGE SCALE GENOMIC DNA]</scope>
    <source>
        <strain evidence="2 3">CGMCC 1.12925</strain>
    </source>
</reference>
<evidence type="ECO:0000256" key="1">
    <source>
        <dbReference type="SAM" id="MobiDB-lite"/>
    </source>
</evidence>
<accession>A0A916ZR96</accession>
<proteinExistence type="predicted"/>
<organism evidence="2 3">
    <name type="scientific">Psychroflexus salis</name>
    <dbReference type="NCBI Taxonomy" id="1526574"/>
    <lineage>
        <taxon>Bacteria</taxon>
        <taxon>Pseudomonadati</taxon>
        <taxon>Bacteroidota</taxon>
        <taxon>Flavobacteriia</taxon>
        <taxon>Flavobacteriales</taxon>
        <taxon>Flavobacteriaceae</taxon>
        <taxon>Psychroflexus</taxon>
    </lineage>
</organism>
<dbReference type="RefSeq" id="WP_188405680.1">
    <property type="nucleotide sequence ID" value="NZ_BMGL01000005.1"/>
</dbReference>
<feature type="compositionally biased region" description="Basic residues" evidence="1">
    <location>
        <begin position="73"/>
        <end position="91"/>
    </location>
</feature>
<feature type="compositionally biased region" description="Basic and acidic residues" evidence="1">
    <location>
        <begin position="92"/>
        <end position="101"/>
    </location>
</feature>
<gene>
    <name evidence="2" type="ORF">GCM10010831_09640</name>
</gene>
<feature type="region of interest" description="Disordered" evidence="1">
    <location>
        <begin position="67"/>
        <end position="108"/>
    </location>
</feature>
<dbReference type="AlphaFoldDB" id="A0A916ZR96"/>
<keyword evidence="3" id="KW-1185">Reference proteome</keyword>
<dbReference type="EMBL" id="BMGL01000005">
    <property type="protein sequence ID" value="GGE10203.1"/>
    <property type="molecule type" value="Genomic_DNA"/>
</dbReference>
<evidence type="ECO:0000313" key="2">
    <source>
        <dbReference type="EMBL" id="GGE10203.1"/>
    </source>
</evidence>